<gene>
    <name evidence="11" type="ORF">C6Y14_11275</name>
</gene>
<evidence type="ECO:0000256" key="9">
    <source>
        <dbReference type="SAM" id="Phobius"/>
    </source>
</evidence>
<sequence>MDTARTPYHRDTAAVRARRFARRPLAAFAPRALATLLYSAIAFPLALAGCLLTLAGLLVGGVLSVTTLGLWVLALTVRGALALGALQRALARRLLHLPIEEPPAPGAHGTHGVLGRRRALLLGRTGWRAVGCALGVPVTAALAYAVALGAYGYGTQSLLHPLLKRWNHHTVRDGDSVRHVSLEVLGVQLDTWPRWLIPVAAGLLLLSAAPWLMRHALIPHRLLLAATLGPSAADRRIRTLEETRAQAVDDAAATLRRIERDLHDGTQARLVGLAMHLTMIRELIGADADRDRLLTVVDTAQGNAKQAIADLRHLVKGIHPPVLDQGLDTALATLAADVALPVEVVTDIADRPAPAVESIAYFCAAELLANAAKHSGASGARVRVTARAGLLALTVRDEGRGGAAIGAGSGLTGLLTRVRTVDGTLTCDSPPGGPTVVTVELPY</sequence>
<keyword evidence="3" id="KW-0597">Phosphoprotein</keyword>
<dbReference type="PANTHER" id="PTHR24421:SF10">
    <property type="entry name" value="NITRATE_NITRITE SENSOR PROTEIN NARQ"/>
    <property type="match status" value="1"/>
</dbReference>
<comment type="catalytic activity">
    <reaction evidence="1">
        <text>ATP + protein L-histidine = ADP + protein N-phospho-L-histidine.</text>
        <dbReference type="EC" id="2.7.13.3"/>
    </reaction>
</comment>
<name>A0A2P8QAU8_9ACTN</name>
<dbReference type="EMBL" id="PYBJ01000006">
    <property type="protein sequence ID" value="PSM43391.1"/>
    <property type="molecule type" value="Genomic_DNA"/>
</dbReference>
<dbReference type="InterPro" id="IPR036890">
    <property type="entry name" value="HATPase_C_sf"/>
</dbReference>
<keyword evidence="5" id="KW-0547">Nucleotide-binding</keyword>
<evidence type="ECO:0000256" key="3">
    <source>
        <dbReference type="ARBA" id="ARBA00022553"/>
    </source>
</evidence>
<evidence type="ECO:0000256" key="7">
    <source>
        <dbReference type="ARBA" id="ARBA00022840"/>
    </source>
</evidence>
<dbReference type="Pfam" id="PF07730">
    <property type="entry name" value="HisKA_3"/>
    <property type="match status" value="1"/>
</dbReference>
<feature type="transmembrane region" description="Helical" evidence="9">
    <location>
        <begin position="126"/>
        <end position="153"/>
    </location>
</feature>
<keyword evidence="12" id="KW-1185">Reference proteome</keyword>
<evidence type="ECO:0000256" key="6">
    <source>
        <dbReference type="ARBA" id="ARBA00022777"/>
    </source>
</evidence>
<evidence type="ECO:0000256" key="5">
    <source>
        <dbReference type="ARBA" id="ARBA00022741"/>
    </source>
</evidence>
<evidence type="ECO:0000256" key="2">
    <source>
        <dbReference type="ARBA" id="ARBA00012438"/>
    </source>
</evidence>
<dbReference type="GO" id="GO:0000155">
    <property type="term" value="F:phosphorelay sensor kinase activity"/>
    <property type="evidence" value="ECO:0007669"/>
    <property type="project" value="InterPro"/>
</dbReference>
<feature type="transmembrane region" description="Helical" evidence="9">
    <location>
        <begin position="195"/>
        <end position="213"/>
    </location>
</feature>
<evidence type="ECO:0000256" key="8">
    <source>
        <dbReference type="ARBA" id="ARBA00023012"/>
    </source>
</evidence>
<dbReference type="InterPro" id="IPR011712">
    <property type="entry name" value="Sig_transdc_His_kin_sub3_dim/P"/>
</dbReference>
<keyword evidence="6 11" id="KW-0418">Kinase</keyword>
<dbReference type="AlphaFoldDB" id="A0A2P8QAU8"/>
<dbReference type="InterPro" id="IPR003594">
    <property type="entry name" value="HATPase_dom"/>
</dbReference>
<comment type="caution">
    <text evidence="11">The sequence shown here is derived from an EMBL/GenBank/DDBJ whole genome shotgun (WGS) entry which is preliminary data.</text>
</comment>
<dbReference type="Gene3D" id="1.20.5.1930">
    <property type="match status" value="1"/>
</dbReference>
<evidence type="ECO:0000256" key="1">
    <source>
        <dbReference type="ARBA" id="ARBA00000085"/>
    </source>
</evidence>
<dbReference type="GO" id="GO:0016020">
    <property type="term" value="C:membrane"/>
    <property type="evidence" value="ECO:0007669"/>
    <property type="project" value="InterPro"/>
</dbReference>
<organism evidence="11 12">
    <name type="scientific">Streptomyces dioscori</name>
    <dbReference type="NCBI Taxonomy" id="2109333"/>
    <lineage>
        <taxon>Bacteria</taxon>
        <taxon>Bacillati</taxon>
        <taxon>Actinomycetota</taxon>
        <taxon>Actinomycetes</taxon>
        <taxon>Kitasatosporales</taxon>
        <taxon>Streptomycetaceae</taxon>
        <taxon>Streptomyces</taxon>
        <taxon>Streptomyces aurantiacus group</taxon>
    </lineage>
</organism>
<dbReference type="Pfam" id="PF02518">
    <property type="entry name" value="HATPase_c"/>
    <property type="match status" value="1"/>
</dbReference>
<keyword evidence="8" id="KW-0902">Two-component regulatory system</keyword>
<evidence type="ECO:0000256" key="4">
    <source>
        <dbReference type="ARBA" id="ARBA00022679"/>
    </source>
</evidence>
<protein>
    <recommendedName>
        <fullName evidence="2">histidine kinase</fullName>
        <ecNumber evidence="2">2.7.13.3</ecNumber>
    </recommendedName>
</protein>
<evidence type="ECO:0000313" key="11">
    <source>
        <dbReference type="EMBL" id="PSM43391.1"/>
    </source>
</evidence>
<dbReference type="GO" id="GO:0005524">
    <property type="term" value="F:ATP binding"/>
    <property type="evidence" value="ECO:0007669"/>
    <property type="project" value="UniProtKB-KW"/>
</dbReference>
<dbReference type="PANTHER" id="PTHR24421">
    <property type="entry name" value="NITRATE/NITRITE SENSOR PROTEIN NARX-RELATED"/>
    <property type="match status" value="1"/>
</dbReference>
<dbReference type="SUPFAM" id="SSF55874">
    <property type="entry name" value="ATPase domain of HSP90 chaperone/DNA topoisomerase II/histidine kinase"/>
    <property type="match status" value="1"/>
</dbReference>
<evidence type="ECO:0000313" key="12">
    <source>
        <dbReference type="Proteomes" id="UP000240429"/>
    </source>
</evidence>
<keyword evidence="9" id="KW-0472">Membrane</keyword>
<dbReference type="Gene3D" id="3.30.565.10">
    <property type="entry name" value="Histidine kinase-like ATPase, C-terminal domain"/>
    <property type="match status" value="1"/>
</dbReference>
<dbReference type="CDD" id="cd16917">
    <property type="entry name" value="HATPase_UhpB-NarQ-NarX-like"/>
    <property type="match status" value="1"/>
</dbReference>
<feature type="transmembrane region" description="Helical" evidence="9">
    <location>
        <begin position="32"/>
        <end position="62"/>
    </location>
</feature>
<feature type="domain" description="Histidine kinase/HSP90-like ATPase" evidence="10">
    <location>
        <begin position="355"/>
        <end position="443"/>
    </location>
</feature>
<dbReference type="OrthoDB" id="5242012at2"/>
<reference evidence="11 12" key="1">
    <citation type="submission" date="2018-03" db="EMBL/GenBank/DDBJ databases">
        <title>Streptomyces dioscori sp. nov., a novel endophytic actinobacterium isolated from bulbil of Dioscorea bulbifera L.</title>
        <authorList>
            <person name="Zhikuan W."/>
        </authorList>
    </citation>
    <scope>NUCLEOTIDE SEQUENCE [LARGE SCALE GENOMIC DNA]</scope>
    <source>
        <strain evidence="11 12">A217</strain>
    </source>
</reference>
<dbReference type="Pfam" id="PF13796">
    <property type="entry name" value="Sensor"/>
    <property type="match status" value="1"/>
</dbReference>
<dbReference type="Proteomes" id="UP000240429">
    <property type="component" value="Unassembled WGS sequence"/>
</dbReference>
<dbReference type="SMART" id="SM00387">
    <property type="entry name" value="HATPase_c"/>
    <property type="match status" value="1"/>
</dbReference>
<keyword evidence="9" id="KW-1133">Transmembrane helix</keyword>
<dbReference type="GO" id="GO:0046983">
    <property type="term" value="F:protein dimerization activity"/>
    <property type="evidence" value="ECO:0007669"/>
    <property type="project" value="InterPro"/>
</dbReference>
<proteinExistence type="predicted"/>
<evidence type="ECO:0000259" key="10">
    <source>
        <dbReference type="SMART" id="SM00387"/>
    </source>
</evidence>
<keyword evidence="4" id="KW-0808">Transferase</keyword>
<accession>A0A2P8QAU8</accession>
<dbReference type="InterPro" id="IPR050482">
    <property type="entry name" value="Sensor_HK_TwoCompSys"/>
</dbReference>
<dbReference type="EC" id="2.7.13.3" evidence="2"/>
<keyword evidence="9" id="KW-0812">Transmembrane</keyword>
<dbReference type="InterPro" id="IPR025828">
    <property type="entry name" value="Put_sensor_dom"/>
</dbReference>
<keyword evidence="7" id="KW-0067">ATP-binding</keyword>
<dbReference type="RefSeq" id="WP_107016471.1">
    <property type="nucleotide sequence ID" value="NZ_KZ679040.1"/>
</dbReference>